<evidence type="ECO:0000313" key="1">
    <source>
        <dbReference type="EMBL" id="KAF6171105.1"/>
    </source>
</evidence>
<reference evidence="1 2" key="1">
    <citation type="journal article" date="2020" name="IScience">
        <title>Genome Sequencing of the Endangered Kingdonia uniflora (Circaeasteraceae, Ranunculales) Reveals Potential Mechanisms of Evolutionary Specialization.</title>
        <authorList>
            <person name="Sun Y."/>
            <person name="Deng T."/>
            <person name="Zhang A."/>
            <person name="Moore M.J."/>
            <person name="Landis J.B."/>
            <person name="Lin N."/>
            <person name="Zhang H."/>
            <person name="Zhang X."/>
            <person name="Huang J."/>
            <person name="Zhang X."/>
            <person name="Sun H."/>
            <person name="Wang H."/>
        </authorList>
    </citation>
    <scope>NUCLEOTIDE SEQUENCE [LARGE SCALE GENOMIC DNA]</scope>
    <source>
        <strain evidence="1">TB1705</strain>
        <tissue evidence="1">Leaf</tissue>
    </source>
</reference>
<keyword evidence="2" id="KW-1185">Reference proteome</keyword>
<dbReference type="Proteomes" id="UP000541444">
    <property type="component" value="Unassembled WGS sequence"/>
</dbReference>
<name>A0A7J7NV78_9MAGN</name>
<gene>
    <name evidence="1" type="ORF">GIB67_020584</name>
</gene>
<accession>A0A7J7NV78</accession>
<comment type="caution">
    <text evidence="1">The sequence shown here is derived from an EMBL/GenBank/DDBJ whole genome shotgun (WGS) entry which is preliminary data.</text>
</comment>
<dbReference type="EMBL" id="JACGCM010000535">
    <property type="protein sequence ID" value="KAF6171105.1"/>
    <property type="molecule type" value="Genomic_DNA"/>
</dbReference>
<evidence type="ECO:0000313" key="2">
    <source>
        <dbReference type="Proteomes" id="UP000541444"/>
    </source>
</evidence>
<dbReference type="AlphaFoldDB" id="A0A7J7NV78"/>
<dbReference type="OrthoDB" id="1928976at2759"/>
<protein>
    <submittedName>
        <fullName evidence="1">Uncharacterized protein</fullName>
    </submittedName>
</protein>
<proteinExistence type="predicted"/>
<organism evidence="1 2">
    <name type="scientific">Kingdonia uniflora</name>
    <dbReference type="NCBI Taxonomy" id="39325"/>
    <lineage>
        <taxon>Eukaryota</taxon>
        <taxon>Viridiplantae</taxon>
        <taxon>Streptophyta</taxon>
        <taxon>Embryophyta</taxon>
        <taxon>Tracheophyta</taxon>
        <taxon>Spermatophyta</taxon>
        <taxon>Magnoliopsida</taxon>
        <taxon>Ranunculales</taxon>
        <taxon>Circaeasteraceae</taxon>
        <taxon>Kingdonia</taxon>
    </lineage>
</organism>
<sequence length="125" mass="14330">MFNVDFNDQCALSEDEDRQRSNIGGVGIQIGRHFLGQMDVRCIHCSTLHWLDEKLSHSSILNQRFGQCCFQGNIRLPTLDPLPIELQELYNGNGILSRSFRNYLREYNAAIAFTSLGIHMDDRIV</sequence>